<protein>
    <submittedName>
        <fullName evidence="1">Uncharacterized protein</fullName>
    </submittedName>
</protein>
<dbReference type="EMBL" id="JACASF010000014">
    <property type="protein sequence ID" value="KAF6433867.1"/>
    <property type="molecule type" value="Genomic_DNA"/>
</dbReference>
<gene>
    <name evidence="1" type="ORF">HJG59_008917</name>
</gene>
<keyword evidence="2" id="KW-1185">Reference proteome</keyword>
<dbReference type="InParanoid" id="A0A7J8EEE4"/>
<dbReference type="Proteomes" id="UP000550707">
    <property type="component" value="Unassembled WGS sequence"/>
</dbReference>
<proteinExistence type="predicted"/>
<accession>A0A7J8EEE4</accession>
<sequence>MNPGSHCEVLKEEDHELGPWELLRSDLPATHQAREEGRKKAVSEIPRLAVQNYFNPATITINLVQFLKPCPVEDQRGNTGHISTQLLKSINTEAGRQSWSLDGYLHKLALVGGFPDQLQQDLFSKRWVRATKETDIVLFMEPERYF</sequence>
<reference evidence="1 2" key="1">
    <citation type="journal article" date="2020" name="Nature">
        <title>Six reference-quality genomes reveal evolution of bat adaptations.</title>
        <authorList>
            <person name="Jebb D."/>
            <person name="Huang Z."/>
            <person name="Pippel M."/>
            <person name="Hughes G.M."/>
            <person name="Lavrichenko K."/>
            <person name="Devanna P."/>
            <person name="Winkler S."/>
            <person name="Jermiin L.S."/>
            <person name="Skirmuntt E.C."/>
            <person name="Katzourakis A."/>
            <person name="Burkitt-Gray L."/>
            <person name="Ray D.A."/>
            <person name="Sullivan K.A.M."/>
            <person name="Roscito J.G."/>
            <person name="Kirilenko B.M."/>
            <person name="Davalos L.M."/>
            <person name="Corthals A.P."/>
            <person name="Power M.L."/>
            <person name="Jones G."/>
            <person name="Ransome R.D."/>
            <person name="Dechmann D.K.N."/>
            <person name="Locatelli A.G."/>
            <person name="Puechmaille S.J."/>
            <person name="Fedrigo O."/>
            <person name="Jarvis E.D."/>
            <person name="Hiller M."/>
            <person name="Vernes S.C."/>
            <person name="Myers E.W."/>
            <person name="Teeling E.C."/>
        </authorList>
    </citation>
    <scope>NUCLEOTIDE SEQUENCE [LARGE SCALE GENOMIC DNA]</scope>
    <source>
        <strain evidence="1">MMolMol1</strain>
        <tissue evidence="1">Muscle</tissue>
    </source>
</reference>
<name>A0A7J8EEE4_MOLMO</name>
<dbReference type="AlphaFoldDB" id="A0A7J8EEE4"/>
<evidence type="ECO:0000313" key="1">
    <source>
        <dbReference type="EMBL" id="KAF6433867.1"/>
    </source>
</evidence>
<organism evidence="1 2">
    <name type="scientific">Molossus molossus</name>
    <name type="common">Pallas' mastiff bat</name>
    <name type="synonym">Vespertilio molossus</name>
    <dbReference type="NCBI Taxonomy" id="27622"/>
    <lineage>
        <taxon>Eukaryota</taxon>
        <taxon>Metazoa</taxon>
        <taxon>Chordata</taxon>
        <taxon>Craniata</taxon>
        <taxon>Vertebrata</taxon>
        <taxon>Euteleostomi</taxon>
        <taxon>Mammalia</taxon>
        <taxon>Eutheria</taxon>
        <taxon>Laurasiatheria</taxon>
        <taxon>Chiroptera</taxon>
        <taxon>Yangochiroptera</taxon>
        <taxon>Molossidae</taxon>
        <taxon>Molossus</taxon>
    </lineage>
</organism>
<comment type="caution">
    <text evidence="1">The sequence shown here is derived from an EMBL/GenBank/DDBJ whole genome shotgun (WGS) entry which is preliminary data.</text>
</comment>
<evidence type="ECO:0000313" key="2">
    <source>
        <dbReference type="Proteomes" id="UP000550707"/>
    </source>
</evidence>